<evidence type="ECO:0000256" key="1">
    <source>
        <dbReference type="SAM" id="MobiDB-lite"/>
    </source>
</evidence>
<reference evidence="2 3" key="1">
    <citation type="journal article" date="2019" name="Nat. Ecol. Evol.">
        <title>Megaphylogeny resolves global patterns of mushroom evolution.</title>
        <authorList>
            <person name="Varga T."/>
            <person name="Krizsan K."/>
            <person name="Foldi C."/>
            <person name="Dima B."/>
            <person name="Sanchez-Garcia M."/>
            <person name="Sanchez-Ramirez S."/>
            <person name="Szollosi G.J."/>
            <person name="Szarkandi J.G."/>
            <person name="Papp V."/>
            <person name="Albert L."/>
            <person name="Andreopoulos W."/>
            <person name="Angelini C."/>
            <person name="Antonin V."/>
            <person name="Barry K.W."/>
            <person name="Bougher N.L."/>
            <person name="Buchanan P."/>
            <person name="Buyck B."/>
            <person name="Bense V."/>
            <person name="Catcheside P."/>
            <person name="Chovatia M."/>
            <person name="Cooper J."/>
            <person name="Damon W."/>
            <person name="Desjardin D."/>
            <person name="Finy P."/>
            <person name="Geml J."/>
            <person name="Haridas S."/>
            <person name="Hughes K."/>
            <person name="Justo A."/>
            <person name="Karasinski D."/>
            <person name="Kautmanova I."/>
            <person name="Kiss B."/>
            <person name="Kocsube S."/>
            <person name="Kotiranta H."/>
            <person name="LaButti K.M."/>
            <person name="Lechner B.E."/>
            <person name="Liimatainen K."/>
            <person name="Lipzen A."/>
            <person name="Lukacs Z."/>
            <person name="Mihaltcheva S."/>
            <person name="Morgado L.N."/>
            <person name="Niskanen T."/>
            <person name="Noordeloos M.E."/>
            <person name="Ohm R.A."/>
            <person name="Ortiz-Santana B."/>
            <person name="Ovrebo C."/>
            <person name="Racz N."/>
            <person name="Riley R."/>
            <person name="Savchenko A."/>
            <person name="Shiryaev A."/>
            <person name="Soop K."/>
            <person name="Spirin V."/>
            <person name="Szebenyi C."/>
            <person name="Tomsovsky M."/>
            <person name="Tulloss R.E."/>
            <person name="Uehling J."/>
            <person name="Grigoriev I.V."/>
            <person name="Vagvolgyi C."/>
            <person name="Papp T."/>
            <person name="Martin F.M."/>
            <person name="Miettinen O."/>
            <person name="Hibbett D.S."/>
            <person name="Nagy L.G."/>
        </authorList>
    </citation>
    <scope>NUCLEOTIDE SEQUENCE [LARGE SCALE GENOMIC DNA]</scope>
    <source>
        <strain evidence="2 3">CBS 962.96</strain>
    </source>
</reference>
<dbReference type="EMBL" id="ML179079">
    <property type="protein sequence ID" value="THV02261.1"/>
    <property type="molecule type" value="Genomic_DNA"/>
</dbReference>
<dbReference type="AlphaFoldDB" id="A0A4S8MIE4"/>
<evidence type="ECO:0000313" key="3">
    <source>
        <dbReference type="Proteomes" id="UP000297245"/>
    </source>
</evidence>
<protein>
    <submittedName>
        <fullName evidence="2">Uncharacterized protein</fullName>
    </submittedName>
</protein>
<accession>A0A4S8MIE4</accession>
<sequence>MKTISQYIKSFFGFSTLNSDSEADLNVSRQSTPESLSDAQCGRCGARCPNCNSRYRFRGSSTPQGVGRTEGSTRGAAKTKPTKEEQKKRDQELAEIKRKRLESEDKENSERGKKEKKEKVENKK</sequence>
<feature type="region of interest" description="Disordered" evidence="1">
    <location>
        <begin position="55"/>
        <end position="124"/>
    </location>
</feature>
<feature type="compositionally biased region" description="Basic and acidic residues" evidence="1">
    <location>
        <begin position="81"/>
        <end position="124"/>
    </location>
</feature>
<evidence type="ECO:0000313" key="2">
    <source>
        <dbReference type="EMBL" id="THV02261.1"/>
    </source>
</evidence>
<proteinExistence type="predicted"/>
<keyword evidence="3" id="KW-1185">Reference proteome</keyword>
<gene>
    <name evidence="2" type="ORF">K435DRAFT_775748</name>
</gene>
<organism evidence="2 3">
    <name type="scientific">Dendrothele bispora (strain CBS 962.96)</name>
    <dbReference type="NCBI Taxonomy" id="1314807"/>
    <lineage>
        <taxon>Eukaryota</taxon>
        <taxon>Fungi</taxon>
        <taxon>Dikarya</taxon>
        <taxon>Basidiomycota</taxon>
        <taxon>Agaricomycotina</taxon>
        <taxon>Agaricomycetes</taxon>
        <taxon>Agaricomycetidae</taxon>
        <taxon>Agaricales</taxon>
        <taxon>Agaricales incertae sedis</taxon>
        <taxon>Dendrothele</taxon>
    </lineage>
</organism>
<dbReference type="Proteomes" id="UP000297245">
    <property type="component" value="Unassembled WGS sequence"/>
</dbReference>
<name>A0A4S8MIE4_DENBC</name>